<evidence type="ECO:0000313" key="3">
    <source>
        <dbReference type="Proteomes" id="UP001596435"/>
    </source>
</evidence>
<evidence type="ECO:0000313" key="2">
    <source>
        <dbReference type="EMBL" id="MFC7184926.1"/>
    </source>
</evidence>
<keyword evidence="1" id="KW-0812">Transmembrane</keyword>
<dbReference type="Proteomes" id="UP001596435">
    <property type="component" value="Unassembled WGS sequence"/>
</dbReference>
<feature type="transmembrane region" description="Helical" evidence="1">
    <location>
        <begin position="438"/>
        <end position="458"/>
    </location>
</feature>
<reference evidence="3" key="1">
    <citation type="journal article" date="2019" name="Int. J. Syst. Evol. Microbiol.">
        <title>The Global Catalogue of Microorganisms (GCM) 10K type strain sequencing project: providing services to taxonomists for standard genome sequencing and annotation.</title>
        <authorList>
            <consortium name="The Broad Institute Genomics Platform"/>
            <consortium name="The Broad Institute Genome Sequencing Center for Infectious Disease"/>
            <person name="Wu L."/>
            <person name="Ma J."/>
        </authorList>
    </citation>
    <scope>NUCLEOTIDE SEQUENCE [LARGE SCALE GENOMIC DNA]</scope>
    <source>
        <strain evidence="3">CGMCC 1.12859</strain>
    </source>
</reference>
<feature type="transmembrane region" description="Helical" evidence="1">
    <location>
        <begin position="86"/>
        <end position="105"/>
    </location>
</feature>
<dbReference type="InterPro" id="IPR018580">
    <property type="entry name" value="Uncharacterised_YfhO"/>
</dbReference>
<keyword evidence="1" id="KW-1133">Transmembrane helix</keyword>
<feature type="transmembrane region" description="Helical" evidence="1">
    <location>
        <begin position="406"/>
        <end position="426"/>
    </location>
</feature>
<dbReference type="RefSeq" id="WP_380233061.1">
    <property type="nucleotide sequence ID" value="NZ_JBHSVH010000002.1"/>
</dbReference>
<feature type="transmembrane region" description="Helical" evidence="1">
    <location>
        <begin position="326"/>
        <end position="351"/>
    </location>
</feature>
<feature type="transmembrane region" description="Helical" evidence="1">
    <location>
        <begin position="383"/>
        <end position="400"/>
    </location>
</feature>
<dbReference type="EMBL" id="JBHTAJ010000129">
    <property type="protein sequence ID" value="MFC7184926.1"/>
    <property type="molecule type" value="Genomic_DNA"/>
</dbReference>
<feature type="transmembrane region" description="Helical" evidence="1">
    <location>
        <begin position="237"/>
        <end position="259"/>
    </location>
</feature>
<feature type="transmembrane region" description="Helical" evidence="1">
    <location>
        <begin position="296"/>
        <end position="314"/>
    </location>
</feature>
<dbReference type="PANTHER" id="PTHR38454:SF1">
    <property type="entry name" value="INTEGRAL MEMBRANE PROTEIN"/>
    <property type="match status" value="1"/>
</dbReference>
<name>A0ABW2G5W0_9ACTN</name>
<comment type="caution">
    <text evidence="2">The sequence shown here is derived from an EMBL/GenBank/DDBJ whole genome shotgun (WGS) entry which is preliminary data.</text>
</comment>
<keyword evidence="1" id="KW-0472">Membrane</keyword>
<feature type="transmembrane region" description="Helical" evidence="1">
    <location>
        <begin position="801"/>
        <end position="822"/>
    </location>
</feature>
<keyword evidence="3" id="KW-1185">Reference proteome</keyword>
<feature type="transmembrane region" description="Helical" evidence="1">
    <location>
        <begin position="357"/>
        <end position="376"/>
    </location>
</feature>
<organism evidence="2 3">
    <name type="scientific">Kitasatospora paranensis</name>
    <dbReference type="NCBI Taxonomy" id="258053"/>
    <lineage>
        <taxon>Bacteria</taxon>
        <taxon>Bacillati</taxon>
        <taxon>Actinomycetota</taxon>
        <taxon>Actinomycetes</taxon>
        <taxon>Kitasatosporales</taxon>
        <taxon>Streptomycetaceae</taxon>
        <taxon>Kitasatospora</taxon>
    </lineage>
</organism>
<proteinExistence type="predicted"/>
<gene>
    <name evidence="2" type="ORF">ACFQMG_35810</name>
</gene>
<dbReference type="Pfam" id="PF09586">
    <property type="entry name" value="YfhO"/>
    <property type="match status" value="2"/>
</dbReference>
<dbReference type="PANTHER" id="PTHR38454">
    <property type="entry name" value="INTEGRAL MEMBRANE PROTEIN-RELATED"/>
    <property type="match status" value="1"/>
</dbReference>
<feature type="transmembrane region" description="Helical" evidence="1">
    <location>
        <begin position="112"/>
        <end position="136"/>
    </location>
</feature>
<feature type="transmembrane region" description="Helical" evidence="1">
    <location>
        <begin position="205"/>
        <end position="225"/>
    </location>
</feature>
<protein>
    <submittedName>
        <fullName evidence="2">YfhO family protein</fullName>
    </submittedName>
</protein>
<accession>A0ABW2G5W0</accession>
<evidence type="ECO:0000256" key="1">
    <source>
        <dbReference type="SAM" id="Phobius"/>
    </source>
</evidence>
<sequence>MSQRTAVRRLLDHEAGAAALAAVLSAAAYCLASALRGTYPFGARSRAVNDLGNQFVPFHAHLWDLLHGTSTGDLLVNWNSGFGSPFLADFVTYLTNPFSWLVGLFPRDAVNLPVFLVTLLGIAAGAAATTVLLGRLAPGPPWQRALLGVGYGLCAWVLNDGSPDPMWMWGLVSLPMIGLACDWCLQGRRWVPATLIVALAWAGNFYTAAMATIASCLVLLLRLVLAGGPLRDRLPAVGRAAGMFAVGVLLAAPVMTVSLKASKASQPAPAATYPGAPGLTDYLAQLLPGGRSDHSVPNIFIGMLGLLLVASLPFNRRVRPAERIGWYVLLVLVGASFVWEPTILLWHGLAIPNGSPYRASFVLSGMLVAAAWASLARRPDGRALLGGAGLVALVVLAGHGQSSVRGSTWIEVLAGGALVLGALWALHRWSARPLVRRCAGVLLIAGVFAGAVHTTWAVTRIRDGLPFYVPRTTVSASSLAARDALLKAEDWPASRTDPGPHEFANNDPLLLGGEGGSYYSSYLPAVTARMLQDLGAGWYIQGRHTLTPADPVGRALFGITTYLDGTGTAPGFTVRHAAAAPLVTVHPDTAPDLRSVWSRQESLLGARVYGVPAASWTAGPRPVARAGGWSVPPTRKGGTWTTFSGVCAPGSTVYFYGPWFNGTVMGQGVKYTSWGRQPMTAMPIRELGTVPADGRVTVQLRTTARGVLPQQPVGCLDRAALDSALHTVKGATRVTAGGHTLTAELPPGSTGLALVSVPAADGWTCSVDGRAAAAPRRVLGMIGVPLGAGASRVSCGFAPPGLTAGLAASGTAAAVLLGVAVVTSVRRRSVRRAGEGPVPSV</sequence>